<name>A0A7X3SLD2_9FIRM</name>
<dbReference type="RefSeq" id="WP_159755001.1">
    <property type="nucleotide sequence ID" value="NZ_WUQX01000001.1"/>
</dbReference>
<comment type="caution">
    <text evidence="1">The sequence shown here is derived from an EMBL/GenBank/DDBJ whole genome shotgun (WGS) entry which is preliminary data.</text>
</comment>
<dbReference type="Gene3D" id="2.60.120.380">
    <property type="match status" value="1"/>
</dbReference>
<gene>
    <name evidence="1" type="ORF">GN277_24720</name>
</gene>
<proteinExistence type="predicted"/>
<evidence type="ECO:0000313" key="1">
    <source>
        <dbReference type="EMBL" id="MXP78432.1"/>
    </source>
</evidence>
<dbReference type="Proteomes" id="UP000460412">
    <property type="component" value="Unassembled WGS sequence"/>
</dbReference>
<keyword evidence="2" id="KW-1185">Reference proteome</keyword>
<dbReference type="SUPFAM" id="SSF89260">
    <property type="entry name" value="Collagen-binding domain"/>
    <property type="match status" value="1"/>
</dbReference>
<dbReference type="EMBL" id="WUQX01000001">
    <property type="protein sequence ID" value="MXP78432.1"/>
    <property type="molecule type" value="Genomic_DNA"/>
</dbReference>
<evidence type="ECO:0000313" key="2">
    <source>
        <dbReference type="Proteomes" id="UP000460412"/>
    </source>
</evidence>
<protein>
    <submittedName>
        <fullName evidence="1">Prepilin peptidase dependent protein A</fullName>
    </submittedName>
</protein>
<sequence length="464" mass="51241">MNGVSLSNKVIHWNPKDFAVSQNFNKVIRENEKVSNDYYWKSNKAEGVDCFGRALDLTTLINKPDGYLQGRLSDVGDADYYQFNIAEYRILGTVSDKHNLDITVTLDHIPEGCDYDLVLYDGDGNQVGIGRDNGNGGKSVTVPNWNLENREYTVKVLAKDGSPVNAEEYYHLSFQTQKAAGDNVLRQQAKEMQEYAGALRRKLHDGQDAAEEKQALQQIREKYGAYYTQQMDELHKTQAAEYLPEGEVFDESRKAELLSKMAAGEELTEQEKGLANIFASAQEIDSATASAKLQADIGEEIFRQMGQSGISPIPSFEVSIGIDGKAEVKGIEDAAVKEKVEDILNGFSGELMDTYISINAGMQGMNKQEQYILKAAMGVEAFLQKATGGKVALSDITVENGRIKGLDAPLDKLLNDPGQNQTYLDYRADILAIKNYERMNGNGLLGGFSARYAVDGETIRTVSV</sequence>
<reference evidence="1 2" key="1">
    <citation type="submission" date="2019-12" db="EMBL/GenBank/DDBJ databases">
        <title>Sporaefaciens musculi gen. nov., sp. nov., a novel bacterium isolated from the caecum of an obese mouse.</title>
        <authorList>
            <person name="Rasmussen T.S."/>
            <person name="Streidl T."/>
            <person name="Hitch T.C.A."/>
            <person name="Wortmann E."/>
            <person name="Deptula P."/>
            <person name="Hansen M."/>
            <person name="Nielsen D.S."/>
            <person name="Clavel T."/>
            <person name="Vogensen F.K."/>
        </authorList>
    </citation>
    <scope>NUCLEOTIDE SEQUENCE [LARGE SCALE GENOMIC DNA]</scope>
    <source>
        <strain evidence="1 2">WCA-9-b2</strain>
    </source>
</reference>
<dbReference type="AlphaFoldDB" id="A0A7X3SLD2"/>
<accession>A0A7X3SLD2</accession>
<organism evidence="1 2">
    <name type="scientific">Sporofaciens musculi</name>
    <dbReference type="NCBI Taxonomy" id="2681861"/>
    <lineage>
        <taxon>Bacteria</taxon>
        <taxon>Bacillati</taxon>
        <taxon>Bacillota</taxon>
        <taxon>Clostridia</taxon>
        <taxon>Lachnospirales</taxon>
        <taxon>Lachnospiraceae</taxon>
        <taxon>Sporofaciens</taxon>
    </lineage>
</organism>